<dbReference type="GO" id="GO:0003676">
    <property type="term" value="F:nucleic acid binding"/>
    <property type="evidence" value="ECO:0007669"/>
    <property type="project" value="InterPro"/>
</dbReference>
<dbReference type="InterPro" id="IPR002156">
    <property type="entry name" value="RNaseH_domain"/>
</dbReference>
<feature type="non-terminal residue" evidence="2">
    <location>
        <position position="1"/>
    </location>
</feature>
<reference evidence="2 3" key="1">
    <citation type="submission" date="2016-09" db="EMBL/GenBank/DDBJ databases">
        <title>The draft genome of Dichanthelium oligosanthes: A C3 panicoid grass species.</title>
        <authorList>
            <person name="Studer A.J."/>
            <person name="Schnable J.C."/>
            <person name="Brutnell T.P."/>
        </authorList>
    </citation>
    <scope>NUCLEOTIDE SEQUENCE [LARGE SCALE GENOMIC DNA]</scope>
    <source>
        <strain evidence="3">cv. Kellogg 1175</strain>
        <tissue evidence="2">Leaf</tissue>
    </source>
</reference>
<gene>
    <name evidence="2" type="ORF">BAE44_0001827</name>
</gene>
<sequence length="119" mass="13629">LRYVDGQFRTGRAIWHGHCLDALLMEALACKDGVLLAQQCGISKVCVETDCLELIKLWENLDSQRSTVNLFLWEIRDMCRSFDEFKLVFASRSCNGVAHECAKHVSCEQTRRSGYLTLR</sequence>
<dbReference type="InterPro" id="IPR036397">
    <property type="entry name" value="RNaseH_sf"/>
</dbReference>
<keyword evidence="3" id="KW-1185">Reference proteome</keyword>
<dbReference type="Proteomes" id="UP000095767">
    <property type="component" value="Unassembled WGS sequence"/>
</dbReference>
<dbReference type="InterPro" id="IPR044730">
    <property type="entry name" value="RNase_H-like_dom_plant"/>
</dbReference>
<organism evidence="2 3">
    <name type="scientific">Dichanthelium oligosanthes</name>
    <dbReference type="NCBI Taxonomy" id="888268"/>
    <lineage>
        <taxon>Eukaryota</taxon>
        <taxon>Viridiplantae</taxon>
        <taxon>Streptophyta</taxon>
        <taxon>Embryophyta</taxon>
        <taxon>Tracheophyta</taxon>
        <taxon>Spermatophyta</taxon>
        <taxon>Magnoliopsida</taxon>
        <taxon>Liliopsida</taxon>
        <taxon>Poales</taxon>
        <taxon>Poaceae</taxon>
        <taxon>PACMAD clade</taxon>
        <taxon>Panicoideae</taxon>
        <taxon>Panicodae</taxon>
        <taxon>Paniceae</taxon>
        <taxon>Dichantheliinae</taxon>
        <taxon>Dichanthelium</taxon>
    </lineage>
</organism>
<proteinExistence type="predicted"/>
<comment type="caution">
    <text evidence="2">The sequence shown here is derived from an EMBL/GenBank/DDBJ whole genome shotgun (WGS) entry which is preliminary data.</text>
</comment>
<dbReference type="CDD" id="cd06222">
    <property type="entry name" value="RNase_H_like"/>
    <property type="match status" value="1"/>
</dbReference>
<evidence type="ECO:0000259" key="1">
    <source>
        <dbReference type="Pfam" id="PF13456"/>
    </source>
</evidence>
<accession>A0A1E5WID7</accession>
<dbReference type="PANTHER" id="PTHR47074:SF11">
    <property type="entry name" value="REVERSE TRANSCRIPTASE-LIKE PROTEIN"/>
    <property type="match status" value="1"/>
</dbReference>
<name>A0A1E5WID7_9POAL</name>
<evidence type="ECO:0000313" key="3">
    <source>
        <dbReference type="Proteomes" id="UP000095767"/>
    </source>
</evidence>
<dbReference type="InterPro" id="IPR052929">
    <property type="entry name" value="RNase_H-like_EbsB-rel"/>
</dbReference>
<dbReference type="EMBL" id="LWDX02006543">
    <property type="protein sequence ID" value="OEL37156.1"/>
    <property type="molecule type" value="Genomic_DNA"/>
</dbReference>
<protein>
    <recommendedName>
        <fullName evidence="1">RNase H type-1 domain-containing protein</fullName>
    </recommendedName>
</protein>
<dbReference type="GO" id="GO:0004523">
    <property type="term" value="F:RNA-DNA hybrid ribonuclease activity"/>
    <property type="evidence" value="ECO:0007669"/>
    <property type="project" value="InterPro"/>
</dbReference>
<evidence type="ECO:0000313" key="2">
    <source>
        <dbReference type="EMBL" id="OEL37156.1"/>
    </source>
</evidence>
<dbReference type="Pfam" id="PF13456">
    <property type="entry name" value="RVT_3"/>
    <property type="match status" value="1"/>
</dbReference>
<dbReference type="STRING" id="888268.A0A1E5WID7"/>
<dbReference type="PANTHER" id="PTHR47074">
    <property type="entry name" value="BNAC02G40300D PROTEIN"/>
    <property type="match status" value="1"/>
</dbReference>
<feature type="domain" description="RNase H type-1" evidence="1">
    <location>
        <begin position="5"/>
        <end position="104"/>
    </location>
</feature>
<dbReference type="Gene3D" id="3.30.420.10">
    <property type="entry name" value="Ribonuclease H-like superfamily/Ribonuclease H"/>
    <property type="match status" value="1"/>
</dbReference>
<dbReference type="AlphaFoldDB" id="A0A1E5WID7"/>
<dbReference type="OrthoDB" id="691445at2759"/>